<keyword evidence="3" id="KW-0805">Transcription regulation</keyword>
<evidence type="ECO:0000256" key="1">
    <source>
        <dbReference type="ARBA" id="ARBA00004123"/>
    </source>
</evidence>
<sequence>MPPRRACDVCYRRKIQCSIKTRGDPCDWCSSQGIECTFDRVIQKDPNKRTTSDVVQELSHRVEELEEALRSALSPNHTPTAAAASPWSERSLVEAPTHTPAYFATTPAAAPATRQQRTENRANPIPGETAQSGRAYKLSRCHLGSNWYFKGVGLFSTRGRQWISEGTGETTFLENFGIFGNPLGSKPCSRCLAPTVTLDRARSLPPEPTCRYLFSVFLRSKTAIVFPILDRRLFEETIAEAYKVDAPDRSSRASAEACLWGMLALVGRTQEAKGVNSLADAHSCVQEVKRLLILVDGAVNLDTLQATLLLWAYQKMKGKCRDASTTFTSACRMVCDLGGHILLPELAIQPQHIPIFDDRVRLHIRSLFWLCYCFDKDVSIRTGCPPLLTSAHCDLSGRAGELPGYSNQTDTTAWYNQSRNTELAKIKETASRLLCSPHAFKRTEGELLAHVRQLDDELEEWRLSIDPSCRPRLSIPSDYSLSTLPQTTTTTGTTSINPEARTTRIINLQLDYLFTVINIHTLVRKCGDLARNLPDDLHSVVHSSADLSIEASRSIFRFLATTVVDFWGADAIWVVAHYAPMAAMPLFLNIIIHPVGNPADSDLQILASIGDITRAIPTEGLGSDEIEHVQEIGEFVMELIRLSHSAAWKAKKGERVRDLDIIHR</sequence>
<evidence type="ECO:0000256" key="4">
    <source>
        <dbReference type="ARBA" id="ARBA00023125"/>
    </source>
</evidence>
<evidence type="ECO:0000256" key="5">
    <source>
        <dbReference type="ARBA" id="ARBA00023163"/>
    </source>
</evidence>
<keyword evidence="2" id="KW-0479">Metal-binding</keyword>
<dbReference type="CDD" id="cd12148">
    <property type="entry name" value="fungal_TF_MHR"/>
    <property type="match status" value="1"/>
</dbReference>
<dbReference type="Gene3D" id="4.10.240.10">
    <property type="entry name" value="Zn(2)-C6 fungal-type DNA-binding domain"/>
    <property type="match status" value="1"/>
</dbReference>
<dbReference type="SUPFAM" id="SSF57701">
    <property type="entry name" value="Zn2/Cys6 DNA-binding domain"/>
    <property type="match status" value="1"/>
</dbReference>
<reference evidence="9 10" key="1">
    <citation type="submission" date="2024-07" db="EMBL/GenBank/DDBJ databases">
        <title>Section-level genome sequencing and comparative genomics of Aspergillus sections Usti and Cavernicolus.</title>
        <authorList>
            <consortium name="Lawrence Berkeley National Laboratory"/>
            <person name="Nybo J.L."/>
            <person name="Vesth T.C."/>
            <person name="Theobald S."/>
            <person name="Frisvad J.C."/>
            <person name="Larsen T.O."/>
            <person name="Kjaerboelling I."/>
            <person name="Rothschild-Mancinelli K."/>
            <person name="Lyhne E.K."/>
            <person name="Kogle M.E."/>
            <person name="Barry K."/>
            <person name="Clum A."/>
            <person name="Na H."/>
            <person name="Ledsgaard L."/>
            <person name="Lin J."/>
            <person name="Lipzen A."/>
            <person name="Kuo A."/>
            <person name="Riley R."/>
            <person name="Mondo S."/>
            <person name="Labutti K."/>
            <person name="Haridas S."/>
            <person name="Pangalinan J."/>
            <person name="Salamov A.A."/>
            <person name="Simmons B.A."/>
            <person name="Magnuson J.K."/>
            <person name="Chen J."/>
            <person name="Drula E."/>
            <person name="Henrissat B."/>
            <person name="Wiebenga A."/>
            <person name="Lubbers R.J."/>
            <person name="Gomes A.C."/>
            <person name="Makela M.R."/>
            <person name="Stajich J."/>
            <person name="Grigoriev I.V."/>
            <person name="Mortensen U.H."/>
            <person name="De Vries R.P."/>
            <person name="Baker S.E."/>
            <person name="Andersen M.R."/>
        </authorList>
    </citation>
    <scope>NUCLEOTIDE SEQUENCE [LARGE SCALE GENOMIC DNA]</scope>
    <source>
        <strain evidence="9 10">CBS 123904</strain>
    </source>
</reference>
<evidence type="ECO:0000256" key="2">
    <source>
        <dbReference type="ARBA" id="ARBA00022723"/>
    </source>
</evidence>
<dbReference type="PROSITE" id="PS50048">
    <property type="entry name" value="ZN2_CY6_FUNGAL_2"/>
    <property type="match status" value="1"/>
</dbReference>
<dbReference type="Proteomes" id="UP001610446">
    <property type="component" value="Unassembled WGS sequence"/>
</dbReference>
<dbReference type="PANTHER" id="PTHR46910:SF37">
    <property type="entry name" value="ZN(II)2CYS6 TRANSCRIPTION FACTOR (EUROFUNG)"/>
    <property type="match status" value="1"/>
</dbReference>
<evidence type="ECO:0000256" key="7">
    <source>
        <dbReference type="SAM" id="MobiDB-lite"/>
    </source>
</evidence>
<comment type="caution">
    <text evidence="9">The sequence shown here is derived from an EMBL/GenBank/DDBJ whole genome shotgun (WGS) entry which is preliminary data.</text>
</comment>
<gene>
    <name evidence="9" type="ORF">BJY01DRAFT_263377</name>
</gene>
<organism evidence="9 10">
    <name type="scientific">Aspergillus pseudoustus</name>
    <dbReference type="NCBI Taxonomy" id="1810923"/>
    <lineage>
        <taxon>Eukaryota</taxon>
        <taxon>Fungi</taxon>
        <taxon>Dikarya</taxon>
        <taxon>Ascomycota</taxon>
        <taxon>Pezizomycotina</taxon>
        <taxon>Eurotiomycetes</taxon>
        <taxon>Eurotiomycetidae</taxon>
        <taxon>Eurotiales</taxon>
        <taxon>Aspergillaceae</taxon>
        <taxon>Aspergillus</taxon>
        <taxon>Aspergillus subgen. Nidulantes</taxon>
    </lineage>
</organism>
<dbReference type="PANTHER" id="PTHR46910">
    <property type="entry name" value="TRANSCRIPTION FACTOR PDR1"/>
    <property type="match status" value="1"/>
</dbReference>
<dbReference type="InterPro" id="IPR007219">
    <property type="entry name" value="XnlR_reg_dom"/>
</dbReference>
<dbReference type="InterPro" id="IPR036864">
    <property type="entry name" value="Zn2-C6_fun-type_DNA-bd_sf"/>
</dbReference>
<evidence type="ECO:0000259" key="8">
    <source>
        <dbReference type="PROSITE" id="PS50048"/>
    </source>
</evidence>
<dbReference type="CDD" id="cd00067">
    <property type="entry name" value="GAL4"/>
    <property type="match status" value="1"/>
</dbReference>
<dbReference type="Pfam" id="PF04082">
    <property type="entry name" value="Fungal_trans"/>
    <property type="match status" value="1"/>
</dbReference>
<proteinExistence type="predicted"/>
<accession>A0ABR4K1H0</accession>
<keyword evidence="6" id="KW-0539">Nucleus</keyword>
<evidence type="ECO:0000313" key="10">
    <source>
        <dbReference type="Proteomes" id="UP001610446"/>
    </source>
</evidence>
<dbReference type="SMART" id="SM00906">
    <property type="entry name" value="Fungal_trans"/>
    <property type="match status" value="1"/>
</dbReference>
<evidence type="ECO:0000256" key="3">
    <source>
        <dbReference type="ARBA" id="ARBA00023015"/>
    </source>
</evidence>
<feature type="domain" description="Zn(2)-C6 fungal-type" evidence="8">
    <location>
        <begin position="6"/>
        <end position="38"/>
    </location>
</feature>
<evidence type="ECO:0000313" key="9">
    <source>
        <dbReference type="EMBL" id="KAL2846168.1"/>
    </source>
</evidence>
<keyword evidence="10" id="KW-1185">Reference proteome</keyword>
<comment type="subcellular location">
    <subcellularLocation>
        <location evidence="1">Nucleus</location>
    </subcellularLocation>
</comment>
<keyword evidence="5" id="KW-0804">Transcription</keyword>
<dbReference type="Pfam" id="PF00172">
    <property type="entry name" value="Zn_clus"/>
    <property type="match status" value="1"/>
</dbReference>
<keyword evidence="4" id="KW-0238">DNA-binding</keyword>
<protein>
    <recommendedName>
        <fullName evidence="8">Zn(2)-C6 fungal-type domain-containing protein</fullName>
    </recommendedName>
</protein>
<dbReference type="InterPro" id="IPR001138">
    <property type="entry name" value="Zn2Cys6_DnaBD"/>
</dbReference>
<evidence type="ECO:0000256" key="6">
    <source>
        <dbReference type="ARBA" id="ARBA00023242"/>
    </source>
</evidence>
<dbReference type="EMBL" id="JBFXLU010000065">
    <property type="protein sequence ID" value="KAL2846168.1"/>
    <property type="molecule type" value="Genomic_DNA"/>
</dbReference>
<name>A0ABR4K1H0_9EURO</name>
<feature type="region of interest" description="Disordered" evidence="7">
    <location>
        <begin position="106"/>
        <end position="131"/>
    </location>
</feature>
<dbReference type="InterPro" id="IPR050987">
    <property type="entry name" value="AtrR-like"/>
</dbReference>